<keyword evidence="3" id="KW-1185">Reference proteome</keyword>
<dbReference type="EMBL" id="FO704551">
    <property type="protein sequence ID" value="CDG21412.1"/>
    <property type="molecule type" value="Genomic_DNA"/>
</dbReference>
<dbReference type="RefSeq" id="WP_052708272.1">
    <property type="nucleotide sequence ID" value="NZ_FO704551.1"/>
</dbReference>
<dbReference type="SUPFAM" id="SSF55729">
    <property type="entry name" value="Acyl-CoA N-acyltransferases (Nat)"/>
    <property type="match status" value="1"/>
</dbReference>
<dbReference type="GO" id="GO:0016747">
    <property type="term" value="F:acyltransferase activity, transferring groups other than amino-acyl groups"/>
    <property type="evidence" value="ECO:0007669"/>
    <property type="project" value="InterPro"/>
</dbReference>
<sequence>MYQFCLSNRWSITESNSADSQFRCKISKWLDDFNVEQTGIPDNQPLDLYLHDQVGEVNGGLVGRTSLGVLFINFFFIPESARRRGIGSELLKRAEEEARRRGCHVAMLFTMSIQAPEFYLKHGYTIFGEVPCMPSGNSRIFMRKAL</sequence>
<dbReference type="STRING" id="1354304.XPG1_1757"/>
<name>A0A068R298_9GAMM</name>
<accession>A0A068R298</accession>
<proteinExistence type="predicted"/>
<evidence type="ECO:0000259" key="1">
    <source>
        <dbReference type="PROSITE" id="PS51186"/>
    </source>
</evidence>
<organism evidence="2 3">
    <name type="scientific">Xenorhabdus poinarii G6</name>
    <dbReference type="NCBI Taxonomy" id="1354304"/>
    <lineage>
        <taxon>Bacteria</taxon>
        <taxon>Pseudomonadati</taxon>
        <taxon>Pseudomonadota</taxon>
        <taxon>Gammaproteobacteria</taxon>
        <taxon>Enterobacterales</taxon>
        <taxon>Morganellaceae</taxon>
        <taxon>Xenorhabdus</taxon>
    </lineage>
</organism>
<dbReference type="KEGG" id="xpo:XPG1_1757"/>
<dbReference type="Pfam" id="PF00583">
    <property type="entry name" value="Acetyltransf_1"/>
    <property type="match status" value="1"/>
</dbReference>
<dbReference type="PROSITE" id="PS51186">
    <property type="entry name" value="GNAT"/>
    <property type="match status" value="1"/>
</dbReference>
<dbReference type="AlphaFoldDB" id="A0A068R298"/>
<dbReference type="InterPro" id="IPR000182">
    <property type="entry name" value="GNAT_dom"/>
</dbReference>
<gene>
    <name evidence="2" type="ORF">XPG1_1757</name>
</gene>
<dbReference type="CDD" id="cd04301">
    <property type="entry name" value="NAT_SF"/>
    <property type="match status" value="1"/>
</dbReference>
<reference evidence="2 3" key="1">
    <citation type="submission" date="2013-07" db="EMBL/GenBank/DDBJ databases">
        <authorList>
            <person name="Genoscope - CEA"/>
        </authorList>
    </citation>
    <scope>NUCLEOTIDE SEQUENCE [LARGE SCALE GENOMIC DNA]</scope>
    <source>
        <strain evidence="2 3">G6</strain>
    </source>
</reference>
<feature type="domain" description="N-acetyltransferase" evidence="1">
    <location>
        <begin position="1"/>
        <end position="146"/>
    </location>
</feature>
<dbReference type="InterPro" id="IPR016181">
    <property type="entry name" value="Acyl_CoA_acyltransferase"/>
</dbReference>
<protein>
    <submittedName>
        <fullName evidence="2">Similar to acetyltransferase</fullName>
    </submittedName>
</protein>
<keyword evidence="2" id="KW-0808">Transferase</keyword>
<dbReference type="Gene3D" id="3.40.630.30">
    <property type="match status" value="1"/>
</dbReference>
<dbReference type="HOGENOM" id="CLU_115862_2_0_6"/>
<dbReference type="Proteomes" id="UP000032735">
    <property type="component" value="Chromosome"/>
</dbReference>
<evidence type="ECO:0000313" key="3">
    <source>
        <dbReference type="Proteomes" id="UP000032735"/>
    </source>
</evidence>
<evidence type="ECO:0000313" key="2">
    <source>
        <dbReference type="EMBL" id="CDG21412.1"/>
    </source>
</evidence>
<dbReference type="OrthoDB" id="9787920at2"/>